<reference evidence="1" key="2">
    <citation type="submission" date="2023-06" db="EMBL/GenBank/DDBJ databases">
        <authorList>
            <consortium name="Lawrence Berkeley National Laboratory"/>
            <person name="Haridas S."/>
            <person name="Hensen N."/>
            <person name="Bonometti L."/>
            <person name="Westerberg I."/>
            <person name="Brannstrom I.O."/>
            <person name="Guillou S."/>
            <person name="Cros-Aarteil S."/>
            <person name="Calhoun S."/>
            <person name="Kuo A."/>
            <person name="Mondo S."/>
            <person name="Pangilinan J."/>
            <person name="Riley R."/>
            <person name="Labutti K."/>
            <person name="Andreopoulos B."/>
            <person name="Lipzen A."/>
            <person name="Chen C."/>
            <person name="Yanf M."/>
            <person name="Daum C."/>
            <person name="Ng V."/>
            <person name="Clum A."/>
            <person name="Steindorff A."/>
            <person name="Ohm R."/>
            <person name="Martin F."/>
            <person name="Silar P."/>
            <person name="Natvig D."/>
            <person name="Lalanne C."/>
            <person name="Gautier V."/>
            <person name="Ament-Velasquez S.L."/>
            <person name="Kruys A."/>
            <person name="Hutchinson M.I."/>
            <person name="Powell A.J."/>
            <person name="Barry K."/>
            <person name="Miller A.N."/>
            <person name="Grigoriev I.V."/>
            <person name="Debuchy R."/>
            <person name="Gladieux P."/>
            <person name="Thoren M.H."/>
            <person name="Johannesson H."/>
        </authorList>
    </citation>
    <scope>NUCLEOTIDE SEQUENCE</scope>
    <source>
        <strain evidence="1">CBS 314.62</strain>
    </source>
</reference>
<evidence type="ECO:0008006" key="3">
    <source>
        <dbReference type="Google" id="ProtNLM"/>
    </source>
</evidence>
<dbReference type="Proteomes" id="UP001270362">
    <property type="component" value="Unassembled WGS sequence"/>
</dbReference>
<dbReference type="Pfam" id="PF05705">
    <property type="entry name" value="DUF829"/>
    <property type="match status" value="1"/>
</dbReference>
<gene>
    <name evidence="1" type="ORF">B0T22DRAFT_524260</name>
</gene>
<dbReference type="InterPro" id="IPR008547">
    <property type="entry name" value="DUF829_TMEM53"/>
</dbReference>
<reference evidence="1" key="1">
    <citation type="journal article" date="2023" name="Mol. Phylogenet. Evol.">
        <title>Genome-scale phylogeny and comparative genomics of the fungal order Sordariales.</title>
        <authorList>
            <person name="Hensen N."/>
            <person name="Bonometti L."/>
            <person name="Westerberg I."/>
            <person name="Brannstrom I.O."/>
            <person name="Guillou S."/>
            <person name="Cros-Aarteil S."/>
            <person name="Calhoun S."/>
            <person name="Haridas S."/>
            <person name="Kuo A."/>
            <person name="Mondo S."/>
            <person name="Pangilinan J."/>
            <person name="Riley R."/>
            <person name="LaButti K."/>
            <person name="Andreopoulos B."/>
            <person name="Lipzen A."/>
            <person name="Chen C."/>
            <person name="Yan M."/>
            <person name="Daum C."/>
            <person name="Ng V."/>
            <person name="Clum A."/>
            <person name="Steindorff A."/>
            <person name="Ohm R.A."/>
            <person name="Martin F."/>
            <person name="Silar P."/>
            <person name="Natvig D.O."/>
            <person name="Lalanne C."/>
            <person name="Gautier V."/>
            <person name="Ament-Velasquez S.L."/>
            <person name="Kruys A."/>
            <person name="Hutchinson M.I."/>
            <person name="Powell A.J."/>
            <person name="Barry K."/>
            <person name="Miller A.N."/>
            <person name="Grigoriev I.V."/>
            <person name="Debuchy R."/>
            <person name="Gladieux P."/>
            <person name="Hiltunen Thoren M."/>
            <person name="Johannesson H."/>
        </authorList>
    </citation>
    <scope>NUCLEOTIDE SEQUENCE</scope>
    <source>
        <strain evidence="1">CBS 314.62</strain>
    </source>
</reference>
<evidence type="ECO:0000313" key="1">
    <source>
        <dbReference type="EMBL" id="KAK3680882.1"/>
    </source>
</evidence>
<proteinExistence type="predicted"/>
<dbReference type="PANTHER" id="PTHR12265">
    <property type="entry name" value="TRANSMEMBRANE PROTEIN 53"/>
    <property type="match status" value="1"/>
</dbReference>
<protein>
    <recommendedName>
        <fullName evidence="3">Indole-diterpene biosynthesis protein PaxU</fullName>
    </recommendedName>
</protein>
<dbReference type="PANTHER" id="PTHR12265:SF40">
    <property type="entry name" value="DUF829-DOMAIN-CONTAINING PROTEIN"/>
    <property type="match status" value="1"/>
</dbReference>
<organism evidence="1 2">
    <name type="scientific">Podospora appendiculata</name>
    <dbReference type="NCBI Taxonomy" id="314037"/>
    <lineage>
        <taxon>Eukaryota</taxon>
        <taxon>Fungi</taxon>
        <taxon>Dikarya</taxon>
        <taxon>Ascomycota</taxon>
        <taxon>Pezizomycotina</taxon>
        <taxon>Sordariomycetes</taxon>
        <taxon>Sordariomycetidae</taxon>
        <taxon>Sordariales</taxon>
        <taxon>Podosporaceae</taxon>
        <taxon>Podospora</taxon>
    </lineage>
</organism>
<dbReference type="EMBL" id="JAULSO010000009">
    <property type="protein sequence ID" value="KAK3680882.1"/>
    <property type="molecule type" value="Genomic_DNA"/>
</dbReference>
<comment type="caution">
    <text evidence="1">The sequence shown here is derived from an EMBL/GenBank/DDBJ whole genome shotgun (WGS) entry which is preliminary data.</text>
</comment>
<keyword evidence="2" id="KW-1185">Reference proteome</keyword>
<dbReference type="AlphaFoldDB" id="A0AAE1C726"/>
<accession>A0AAE1C726</accession>
<sequence length="274" mass="29403">MATNAPPPPPNPLSIMTALSPTVSIYQPTTTTATTTTTPAPPKLIILATWMGARDAHIAKYLLPYTALYPTSAILLLRSSLKDFLLPGSNTSALAAAVPYIQTIFPASSKPTSTTSTPELQIHVFSNGGSLTLHTLTTLLPSSFPFPKHTLIFDSAPSQYSYARSLLAVSAPLSRTRTLLYAPLIHLLCAYMMLVNLAAGDGFAQVAAAHNDTTRRAGTEVGRVYVYSEEDALVDFADVERHAEEARGRGLGVELVKHHAASIDWDMINSQALQ</sequence>
<name>A0AAE1C726_9PEZI</name>
<evidence type="ECO:0000313" key="2">
    <source>
        <dbReference type="Proteomes" id="UP001270362"/>
    </source>
</evidence>